<evidence type="ECO:0000313" key="2">
    <source>
        <dbReference type="Proteomes" id="UP000239560"/>
    </source>
</evidence>
<reference evidence="1 2" key="1">
    <citation type="journal article" date="2018" name="Elife">
        <title>Functional genomics of lipid metabolism in the oleaginous yeast Rhodosporidium toruloides.</title>
        <authorList>
            <person name="Coradetti S.T."/>
            <person name="Pinel D."/>
            <person name="Geiselman G."/>
            <person name="Ito M."/>
            <person name="Mondo S."/>
            <person name="Reilly M.C."/>
            <person name="Cheng Y.F."/>
            <person name="Bauer S."/>
            <person name="Grigoriev I."/>
            <person name="Gladden J.M."/>
            <person name="Simmons B.A."/>
            <person name="Brem R."/>
            <person name="Arkin A.P."/>
            <person name="Skerker J.M."/>
        </authorList>
    </citation>
    <scope>NUCLEOTIDE SEQUENCE [LARGE SCALE GENOMIC DNA]</scope>
    <source>
        <strain evidence="1 2">NBRC 0880</strain>
    </source>
</reference>
<comment type="caution">
    <text evidence="1">The sequence shown here is derived from an EMBL/GenBank/DDBJ whole genome shotgun (WGS) entry which is preliminary data.</text>
</comment>
<organism evidence="1 2">
    <name type="scientific">Rhodotorula toruloides</name>
    <name type="common">Yeast</name>
    <name type="synonym">Rhodosporidium toruloides</name>
    <dbReference type="NCBI Taxonomy" id="5286"/>
    <lineage>
        <taxon>Eukaryota</taxon>
        <taxon>Fungi</taxon>
        <taxon>Dikarya</taxon>
        <taxon>Basidiomycota</taxon>
        <taxon>Pucciniomycotina</taxon>
        <taxon>Microbotryomycetes</taxon>
        <taxon>Sporidiobolales</taxon>
        <taxon>Sporidiobolaceae</taxon>
        <taxon>Rhodotorula</taxon>
    </lineage>
</organism>
<proteinExistence type="predicted"/>
<accession>A0A2T0AD80</accession>
<dbReference type="EMBL" id="LCTV02000003">
    <property type="protein sequence ID" value="PRQ75961.1"/>
    <property type="molecule type" value="Genomic_DNA"/>
</dbReference>
<dbReference type="Proteomes" id="UP000239560">
    <property type="component" value="Unassembled WGS sequence"/>
</dbReference>
<sequence length="58" mass="6688">MQSMEVFIRALQQHSMLSHMTLNSWPTIVRSRSNFRLPLARPQPGSAFIFTATTRRPS</sequence>
<evidence type="ECO:0000313" key="1">
    <source>
        <dbReference type="EMBL" id="PRQ75961.1"/>
    </source>
</evidence>
<name>A0A2T0AD80_RHOTO</name>
<gene>
    <name evidence="1" type="ORF">AAT19DRAFT_12983</name>
</gene>
<protein>
    <submittedName>
        <fullName evidence="1">Uncharacterized protein</fullName>
    </submittedName>
</protein>
<dbReference type="AlphaFoldDB" id="A0A2T0AD80"/>